<dbReference type="InterPro" id="IPR000259">
    <property type="entry name" value="Adhesion_dom_fimbrial"/>
</dbReference>
<dbReference type="Pfam" id="PF00419">
    <property type="entry name" value="Fimbrial"/>
    <property type="match status" value="1"/>
</dbReference>
<evidence type="ECO:0000313" key="4">
    <source>
        <dbReference type="Proteomes" id="UP000242515"/>
    </source>
</evidence>
<organism evidence="3 4">
    <name type="scientific">Rosenbergiella nectarea</name>
    <dbReference type="NCBI Taxonomy" id="988801"/>
    <lineage>
        <taxon>Bacteria</taxon>
        <taxon>Pseudomonadati</taxon>
        <taxon>Pseudomonadota</taxon>
        <taxon>Gammaproteobacteria</taxon>
        <taxon>Enterobacterales</taxon>
        <taxon>Erwiniaceae</taxon>
        <taxon>Rosenbergiella</taxon>
    </lineage>
</organism>
<dbReference type="PANTHER" id="PTHR33420:SF10">
    <property type="entry name" value="FIMBRIAE MAJOR SUBUNIT"/>
    <property type="match status" value="1"/>
</dbReference>
<keyword evidence="1" id="KW-0732">Signal</keyword>
<accession>A0A1H9IQY5</accession>
<sequence>MSKYKVLLCTALLFPLSQLAHAADPTKLTDQQGIITFTGALTGETCEIVGDRNFNVLLPKLSISTLKESGSEAGSKEFIISVKNCSSTLKNIGVHFEAVGGSDKDSVTGNLKNSLAGATNAASNVQVRLYQEQKQIRLGDTSTAVALVNNAADMRFAGGYYSTGQATAGLIEAKAIYTIAYP</sequence>
<evidence type="ECO:0000313" key="3">
    <source>
        <dbReference type="EMBL" id="SEQ76927.1"/>
    </source>
</evidence>
<dbReference type="PANTHER" id="PTHR33420">
    <property type="entry name" value="FIMBRIAL SUBUNIT ELFA-RELATED"/>
    <property type="match status" value="1"/>
</dbReference>
<keyword evidence="4" id="KW-1185">Reference proteome</keyword>
<gene>
    <name evidence="3" type="ORF">SAMN05216522_106149</name>
</gene>
<name>A0A1H9IQY5_9GAMM</name>
<reference evidence="4" key="1">
    <citation type="submission" date="2016-10" db="EMBL/GenBank/DDBJ databases">
        <authorList>
            <person name="Varghese N."/>
            <person name="Submissions S."/>
        </authorList>
    </citation>
    <scope>NUCLEOTIDE SEQUENCE [LARGE SCALE GENOMIC DNA]</scope>
    <source>
        <strain evidence="4">8N4</strain>
    </source>
</reference>
<dbReference type="EMBL" id="FOGC01000006">
    <property type="protein sequence ID" value="SEQ76927.1"/>
    <property type="molecule type" value="Genomic_DNA"/>
</dbReference>
<feature type="chain" id="PRO_5017275681" evidence="1">
    <location>
        <begin position="23"/>
        <end position="182"/>
    </location>
</feature>
<dbReference type="InterPro" id="IPR036937">
    <property type="entry name" value="Adhesion_dom_fimbrial_sf"/>
</dbReference>
<dbReference type="SUPFAM" id="SSF49401">
    <property type="entry name" value="Bacterial adhesins"/>
    <property type="match status" value="1"/>
</dbReference>
<feature type="domain" description="Fimbrial-type adhesion" evidence="2">
    <location>
        <begin position="35"/>
        <end position="181"/>
    </location>
</feature>
<dbReference type="InterPro" id="IPR050263">
    <property type="entry name" value="Bact_Fimbrial_Adh_Pro"/>
</dbReference>
<dbReference type="InterPro" id="IPR008966">
    <property type="entry name" value="Adhesion_dom_sf"/>
</dbReference>
<feature type="signal peptide" evidence="1">
    <location>
        <begin position="1"/>
        <end position="22"/>
    </location>
</feature>
<dbReference type="AlphaFoldDB" id="A0A1H9IQY5"/>
<dbReference type="STRING" id="988801.SAMN05216522_106149"/>
<proteinExistence type="predicted"/>
<dbReference type="RefSeq" id="WP_177173124.1">
    <property type="nucleotide sequence ID" value="NZ_FOGC01000006.1"/>
</dbReference>
<dbReference type="Proteomes" id="UP000242515">
    <property type="component" value="Unassembled WGS sequence"/>
</dbReference>
<dbReference type="GO" id="GO:0043709">
    <property type="term" value="P:cell adhesion involved in single-species biofilm formation"/>
    <property type="evidence" value="ECO:0007669"/>
    <property type="project" value="TreeGrafter"/>
</dbReference>
<dbReference type="Gene3D" id="2.60.40.1090">
    <property type="entry name" value="Fimbrial-type adhesion domain"/>
    <property type="match status" value="1"/>
</dbReference>
<evidence type="ECO:0000256" key="1">
    <source>
        <dbReference type="SAM" id="SignalP"/>
    </source>
</evidence>
<protein>
    <submittedName>
        <fullName evidence="3">Major type 1 subunit fimbrin (Pilin)</fullName>
    </submittedName>
</protein>
<dbReference type="GO" id="GO:0009289">
    <property type="term" value="C:pilus"/>
    <property type="evidence" value="ECO:0007669"/>
    <property type="project" value="InterPro"/>
</dbReference>
<evidence type="ECO:0000259" key="2">
    <source>
        <dbReference type="Pfam" id="PF00419"/>
    </source>
</evidence>